<evidence type="ECO:0000256" key="6">
    <source>
        <dbReference type="ARBA" id="ARBA00023004"/>
    </source>
</evidence>
<dbReference type="RefSeq" id="WP_183977347.1">
    <property type="nucleotide sequence ID" value="NZ_JACIBY010000010.1"/>
</dbReference>
<keyword evidence="10" id="KW-1185">Reference proteome</keyword>
<dbReference type="InterPro" id="IPR006656">
    <property type="entry name" value="Mopterin_OxRdtase"/>
</dbReference>
<evidence type="ECO:0000256" key="1">
    <source>
        <dbReference type="ARBA" id="ARBA00001942"/>
    </source>
</evidence>
<evidence type="ECO:0000313" key="9">
    <source>
        <dbReference type="EMBL" id="MBB3840407.1"/>
    </source>
</evidence>
<dbReference type="PROSITE" id="PS51669">
    <property type="entry name" value="4FE4S_MOW_BIS_MGD"/>
    <property type="match status" value="1"/>
</dbReference>
<name>A0A7W6ESD2_9BACT</name>
<evidence type="ECO:0000259" key="8">
    <source>
        <dbReference type="PROSITE" id="PS51669"/>
    </source>
</evidence>
<dbReference type="InterPro" id="IPR006963">
    <property type="entry name" value="Mopterin_OxRdtase_4Fe-4S_dom"/>
</dbReference>
<dbReference type="Gene3D" id="3.40.228.10">
    <property type="entry name" value="Dimethylsulfoxide Reductase, domain 2"/>
    <property type="match status" value="1"/>
</dbReference>
<keyword evidence="7" id="KW-0411">Iron-sulfur</keyword>
<dbReference type="Gene3D" id="2.40.40.20">
    <property type="match status" value="1"/>
</dbReference>
<evidence type="ECO:0000256" key="2">
    <source>
        <dbReference type="ARBA" id="ARBA00010312"/>
    </source>
</evidence>
<dbReference type="GO" id="GO:0043546">
    <property type="term" value="F:molybdopterin cofactor binding"/>
    <property type="evidence" value="ECO:0007669"/>
    <property type="project" value="InterPro"/>
</dbReference>
<comment type="cofactor">
    <cofactor evidence="1">
        <name>Mo-bis(molybdopterin guanine dinucleotide)</name>
        <dbReference type="ChEBI" id="CHEBI:60539"/>
    </cofactor>
</comment>
<keyword evidence="5" id="KW-0560">Oxidoreductase</keyword>
<dbReference type="Proteomes" id="UP000541352">
    <property type="component" value="Unassembled WGS sequence"/>
</dbReference>
<evidence type="ECO:0000313" key="10">
    <source>
        <dbReference type="Proteomes" id="UP000541352"/>
    </source>
</evidence>
<dbReference type="PANTHER" id="PTHR43742">
    <property type="entry name" value="TRIMETHYLAMINE-N-OXIDE REDUCTASE"/>
    <property type="match status" value="1"/>
</dbReference>
<reference evidence="9 10" key="1">
    <citation type="submission" date="2020-08" db="EMBL/GenBank/DDBJ databases">
        <title>Genomic Encyclopedia of Type Strains, Phase IV (KMG-IV): sequencing the most valuable type-strain genomes for metagenomic binning, comparative biology and taxonomic classification.</title>
        <authorList>
            <person name="Goeker M."/>
        </authorList>
    </citation>
    <scope>NUCLEOTIDE SEQUENCE [LARGE SCALE GENOMIC DNA]</scope>
    <source>
        <strain evidence="9 10">DSM 17976</strain>
    </source>
</reference>
<dbReference type="GO" id="GO:0051536">
    <property type="term" value="F:iron-sulfur cluster binding"/>
    <property type="evidence" value="ECO:0007669"/>
    <property type="project" value="UniProtKB-KW"/>
</dbReference>
<keyword evidence="4" id="KW-0479">Metal-binding</keyword>
<dbReference type="Gene3D" id="2.20.25.90">
    <property type="entry name" value="ADC-like domains"/>
    <property type="match status" value="1"/>
</dbReference>
<dbReference type="EMBL" id="JACIBY010000010">
    <property type="protein sequence ID" value="MBB3840407.1"/>
    <property type="molecule type" value="Genomic_DNA"/>
</dbReference>
<dbReference type="CDD" id="cd02782">
    <property type="entry name" value="MopB_CT_1"/>
    <property type="match status" value="1"/>
</dbReference>
<sequence>MTNSSVHYRACNLCEAICGLEIHYTGHQVVSIAGDKSDPFSRGHVCPKAVALKDIYEDPNRLKKPVRRTAAGWEEITWEEALEEVAARLGKIQASDGSDAVAMYAGNPSVHNSGTYLAGTNLMRALKTKNIFSATSADQLPHHFAAWQQFGHPFLLPIPDIDRTDFWLILGANPLASNGSLMTAPDVANRLKAIQQRGGKVVVVDPRYTETATKADAHFFIRPATDVFLLLAMLQVIFEEKLEKVPAYADGLEELKALVAAFSPEQVTERTGIETAHIRQLAREFANAPSAVAYGRIGLSTQAFGGACQWLVNALNCVTGNLDKAGGAMFTQPAMDILAASKGEYNKYNRYQSRVRGLPEFMGELPVSTLAEEILTEGEGQIKALITSCGNPILSTPNGQQLDRAFETLEFMVSIDIYINETTRHAHLILPPATGLEVAHYDLTFNALAIRNVARWSEPLFSKETGTKYDWEIFQELTARLTGHYSPSFTPEDPHAKVDLALRFGKYKLSLDTLRQHPHGLDLGALEPCLPARLQTSNKKVGLAPPLLVKDVERIKKALAQPASSDFDLLLINRRHVRDNNSWMHNSERLVKGRNRCTLLMHPQDAQQRGIETGAKVEVLSRVGELKVEVELTEKIMRGVVSLPHGYGHGRGGVRLNVAQAHAGVSVNDLTDEQVLDDLTGNAVFGGVPVRVQNCYDLRSFV</sequence>
<comment type="similarity">
    <text evidence="2">Belongs to the prokaryotic molybdopterin-containing oxidoreductase family.</text>
</comment>
<dbReference type="InterPro" id="IPR050612">
    <property type="entry name" value="Prok_Mopterin_Oxidored"/>
</dbReference>
<dbReference type="SUPFAM" id="SSF53706">
    <property type="entry name" value="Formate dehydrogenase/DMSO reductase, domains 1-3"/>
    <property type="match status" value="1"/>
</dbReference>
<organism evidence="9 10">
    <name type="scientific">Runella defluvii</name>
    <dbReference type="NCBI Taxonomy" id="370973"/>
    <lineage>
        <taxon>Bacteria</taxon>
        <taxon>Pseudomonadati</taxon>
        <taxon>Bacteroidota</taxon>
        <taxon>Cytophagia</taxon>
        <taxon>Cytophagales</taxon>
        <taxon>Spirosomataceae</taxon>
        <taxon>Runella</taxon>
    </lineage>
</organism>
<evidence type="ECO:0000256" key="5">
    <source>
        <dbReference type="ARBA" id="ARBA00023002"/>
    </source>
</evidence>
<feature type="domain" description="4Fe-4S Mo/W bis-MGD-type" evidence="8">
    <location>
        <begin position="4"/>
        <end position="60"/>
    </location>
</feature>
<accession>A0A7W6ESD2</accession>
<dbReference type="Pfam" id="PF04879">
    <property type="entry name" value="Molybdop_Fe4S4"/>
    <property type="match status" value="1"/>
</dbReference>
<dbReference type="Pfam" id="PF01568">
    <property type="entry name" value="Molydop_binding"/>
    <property type="match status" value="1"/>
</dbReference>
<keyword evidence="3" id="KW-0500">Molybdenum</keyword>
<comment type="caution">
    <text evidence="9">The sequence shown here is derived from an EMBL/GenBank/DDBJ whole genome shotgun (WGS) entry which is preliminary data.</text>
</comment>
<proteinExistence type="inferred from homology"/>
<evidence type="ECO:0000256" key="7">
    <source>
        <dbReference type="ARBA" id="ARBA00023014"/>
    </source>
</evidence>
<gene>
    <name evidence="9" type="ORF">FHS57_004427</name>
</gene>
<dbReference type="Gene3D" id="3.40.50.740">
    <property type="match status" value="1"/>
</dbReference>
<dbReference type="GO" id="GO:0016491">
    <property type="term" value="F:oxidoreductase activity"/>
    <property type="evidence" value="ECO:0007669"/>
    <property type="project" value="UniProtKB-KW"/>
</dbReference>
<dbReference type="Pfam" id="PF00384">
    <property type="entry name" value="Molybdopterin"/>
    <property type="match status" value="1"/>
</dbReference>
<dbReference type="PROSITE" id="PS00932">
    <property type="entry name" value="MOLYBDOPTERIN_PROK_3"/>
    <property type="match status" value="1"/>
</dbReference>
<dbReference type="InterPro" id="IPR006657">
    <property type="entry name" value="MoPterin_dinucl-bd_dom"/>
</dbReference>
<evidence type="ECO:0000256" key="4">
    <source>
        <dbReference type="ARBA" id="ARBA00022723"/>
    </source>
</evidence>
<dbReference type="AlphaFoldDB" id="A0A7W6ESD2"/>
<dbReference type="SMART" id="SM00926">
    <property type="entry name" value="Molybdop_Fe4S4"/>
    <property type="match status" value="1"/>
</dbReference>
<evidence type="ECO:0000256" key="3">
    <source>
        <dbReference type="ARBA" id="ARBA00022505"/>
    </source>
</evidence>
<dbReference type="PANTHER" id="PTHR43742:SF2">
    <property type="entry name" value="ASSIMILATORY NITRATE REDUCTASE CATALYTIC SUBUNIT"/>
    <property type="match status" value="1"/>
</dbReference>
<protein>
    <submittedName>
        <fullName evidence="9">Anaerobic selenocysteine-containing dehydrogenase</fullName>
    </submittedName>
</protein>
<dbReference type="GO" id="GO:0046872">
    <property type="term" value="F:metal ion binding"/>
    <property type="evidence" value="ECO:0007669"/>
    <property type="project" value="UniProtKB-KW"/>
</dbReference>
<keyword evidence="6" id="KW-0408">Iron</keyword>
<dbReference type="InterPro" id="IPR006655">
    <property type="entry name" value="Mopterin_OxRdtase_prok_CS"/>
</dbReference>